<name>A0A6A3YB13_9STRA</name>
<gene>
    <name evidence="10" type="ORF">PF001_g15200</name>
    <name evidence="8" type="ORF">PF002_g17406</name>
    <name evidence="9" type="ORF">PF004_g13813</name>
    <name evidence="7" type="ORF">PF005_g14465</name>
    <name evidence="6" type="ORF">PF006_g14992</name>
    <name evidence="4" type="ORF">PF007_g16236</name>
    <name evidence="11" type="ORF">PF008_g14859</name>
    <name evidence="2" type="ORF">PF009_g15880</name>
    <name evidence="5" type="ORF">PF010_g15321</name>
    <name evidence="3" type="ORF">PF011_g15000</name>
</gene>
<evidence type="ECO:0000313" key="8">
    <source>
        <dbReference type="EMBL" id="KAE9215290.1"/>
    </source>
</evidence>
<dbReference type="Proteomes" id="UP000486351">
    <property type="component" value="Unassembled WGS sequence"/>
</dbReference>
<dbReference type="Proteomes" id="UP000437068">
    <property type="component" value="Unassembled WGS sequence"/>
</dbReference>
<dbReference type="Proteomes" id="UP000433483">
    <property type="component" value="Unassembled WGS sequence"/>
</dbReference>
<dbReference type="EMBL" id="QXGB01000856">
    <property type="protein sequence ID" value="KAE9202691.1"/>
    <property type="molecule type" value="Genomic_DNA"/>
</dbReference>
<evidence type="ECO:0000313" key="12">
    <source>
        <dbReference type="Proteomes" id="UP000429523"/>
    </source>
</evidence>
<protein>
    <recommendedName>
        <fullName evidence="1">Cytochrome c oxidase assembly factor 3 mitochondrial coiled-coil domain-containing protein</fullName>
    </recommendedName>
</protein>
<accession>A0A6A3YB13</accession>
<dbReference type="Proteomes" id="UP000429523">
    <property type="component" value="Unassembled WGS sequence"/>
</dbReference>
<evidence type="ECO:0000313" key="4">
    <source>
        <dbReference type="EMBL" id="KAE9098504.1"/>
    </source>
</evidence>
<dbReference type="Proteomes" id="UP000440367">
    <property type="component" value="Unassembled WGS sequence"/>
</dbReference>
<keyword evidence="13" id="KW-1185">Reference proteome</keyword>
<dbReference type="EMBL" id="QXGD01001082">
    <property type="protein sequence ID" value="KAE9215290.1"/>
    <property type="molecule type" value="Genomic_DNA"/>
</dbReference>
<evidence type="ECO:0000313" key="10">
    <source>
        <dbReference type="EMBL" id="KAE9299929.1"/>
    </source>
</evidence>
<dbReference type="EMBL" id="QXGF01000942">
    <property type="protein sequence ID" value="KAE8934134.1"/>
    <property type="molecule type" value="Genomic_DNA"/>
</dbReference>
<evidence type="ECO:0000313" key="20">
    <source>
        <dbReference type="Proteomes" id="UP000486351"/>
    </source>
</evidence>
<evidence type="ECO:0000313" key="5">
    <source>
        <dbReference type="EMBL" id="KAE9099060.1"/>
    </source>
</evidence>
<organism evidence="8 15">
    <name type="scientific">Phytophthora fragariae</name>
    <dbReference type="NCBI Taxonomy" id="53985"/>
    <lineage>
        <taxon>Eukaryota</taxon>
        <taxon>Sar</taxon>
        <taxon>Stramenopiles</taxon>
        <taxon>Oomycota</taxon>
        <taxon>Peronosporomycetes</taxon>
        <taxon>Peronosporales</taxon>
        <taxon>Peronosporaceae</taxon>
        <taxon>Phytophthora</taxon>
    </lineage>
</organism>
<evidence type="ECO:0000313" key="16">
    <source>
        <dbReference type="Proteomes" id="UP000440732"/>
    </source>
</evidence>
<evidence type="ECO:0000313" key="18">
    <source>
        <dbReference type="Proteomes" id="UP000460718"/>
    </source>
</evidence>
<dbReference type="EMBL" id="QXGA01000968">
    <property type="protein sequence ID" value="KAE9133645.1"/>
    <property type="molecule type" value="Genomic_DNA"/>
</dbReference>
<evidence type="ECO:0000259" key="1">
    <source>
        <dbReference type="Pfam" id="PF09813"/>
    </source>
</evidence>
<dbReference type="EMBL" id="QXGC01000858">
    <property type="protein sequence ID" value="KAE9218657.1"/>
    <property type="molecule type" value="Genomic_DNA"/>
</dbReference>
<comment type="caution">
    <text evidence="8">The sequence shown here is derived from an EMBL/GenBank/DDBJ whole genome shotgun (WGS) entry which is preliminary data.</text>
</comment>
<dbReference type="Proteomes" id="UP000488956">
    <property type="component" value="Unassembled WGS sequence"/>
</dbReference>
<evidence type="ECO:0000313" key="17">
    <source>
        <dbReference type="Proteomes" id="UP000441208"/>
    </source>
</evidence>
<evidence type="ECO:0000313" key="21">
    <source>
        <dbReference type="Proteomes" id="UP000488956"/>
    </source>
</evidence>
<dbReference type="EMBL" id="QXGE01000978">
    <property type="protein sequence ID" value="KAE9299929.1"/>
    <property type="molecule type" value="Genomic_DNA"/>
</dbReference>
<evidence type="ECO:0000313" key="3">
    <source>
        <dbReference type="EMBL" id="KAE8998556.1"/>
    </source>
</evidence>
<feature type="domain" description="Cytochrome c oxidase assembly factor 3 mitochondrial coiled-coil" evidence="1">
    <location>
        <begin position="5"/>
        <end position="40"/>
    </location>
</feature>
<evidence type="ECO:0000313" key="2">
    <source>
        <dbReference type="EMBL" id="KAE8934134.1"/>
    </source>
</evidence>
<dbReference type="Proteomes" id="UP000460718">
    <property type="component" value="Unassembled WGS sequence"/>
</dbReference>
<evidence type="ECO:0000313" key="13">
    <source>
        <dbReference type="Proteomes" id="UP000433483"/>
    </source>
</evidence>
<evidence type="ECO:0000313" key="11">
    <source>
        <dbReference type="EMBL" id="KAE9332622.1"/>
    </source>
</evidence>
<proteinExistence type="predicted"/>
<evidence type="ECO:0000313" key="14">
    <source>
        <dbReference type="Proteomes" id="UP000437068"/>
    </source>
</evidence>
<dbReference type="Proteomes" id="UP000441208">
    <property type="component" value="Unassembled WGS sequence"/>
</dbReference>
<dbReference type="Proteomes" id="UP000476176">
    <property type="component" value="Unassembled WGS sequence"/>
</dbReference>
<evidence type="ECO:0000313" key="15">
    <source>
        <dbReference type="Proteomes" id="UP000440367"/>
    </source>
</evidence>
<evidence type="ECO:0000313" key="6">
    <source>
        <dbReference type="EMBL" id="KAE9133645.1"/>
    </source>
</evidence>
<dbReference type="InterPro" id="IPR018628">
    <property type="entry name" value="Coa3_CC"/>
</dbReference>
<dbReference type="EMBL" id="QXFW01000996">
    <property type="protein sequence ID" value="KAE8998556.1"/>
    <property type="molecule type" value="Genomic_DNA"/>
</dbReference>
<dbReference type="Pfam" id="PF09813">
    <property type="entry name" value="Coa3_cc"/>
    <property type="match status" value="1"/>
</dbReference>
<dbReference type="Proteomes" id="UP000440732">
    <property type="component" value="Unassembled WGS sequence"/>
</dbReference>
<dbReference type="AlphaFoldDB" id="A0A6A3YB13"/>
<dbReference type="EMBL" id="QXFX01000993">
    <property type="protein sequence ID" value="KAE9099060.1"/>
    <property type="molecule type" value="Genomic_DNA"/>
</dbReference>
<reference evidence="12 13" key="1">
    <citation type="submission" date="2018-08" db="EMBL/GenBank/DDBJ databases">
        <title>Genomic investigation of the strawberry pathogen Phytophthora fragariae indicates pathogenicity is determined by transcriptional variation in three key races.</title>
        <authorList>
            <person name="Adams T.M."/>
            <person name="Armitage A.D."/>
            <person name="Sobczyk M.K."/>
            <person name="Bates H.J."/>
            <person name="Dunwell J.M."/>
            <person name="Nellist C.F."/>
            <person name="Harrison R.J."/>
        </authorList>
    </citation>
    <scope>NUCLEOTIDE SEQUENCE [LARGE SCALE GENOMIC DNA]</scope>
    <source>
        <strain evidence="10 14">A4</strain>
        <strain evidence="8 15">BC-1</strain>
        <strain evidence="9 19">BC-23</strain>
        <strain evidence="7 13">NOV-27</strain>
        <strain evidence="6 16">NOV-5</strain>
        <strain evidence="4 17">NOV-71</strain>
        <strain evidence="11 20">NOV-77</strain>
        <strain evidence="2 12">NOV-9</strain>
        <strain evidence="5 21">ONT-3</strain>
        <strain evidence="3 18">SCRP245</strain>
    </source>
</reference>
<evidence type="ECO:0000313" key="9">
    <source>
        <dbReference type="EMBL" id="KAE9218657.1"/>
    </source>
</evidence>
<evidence type="ECO:0000313" key="7">
    <source>
        <dbReference type="EMBL" id="KAE9202691.1"/>
    </source>
</evidence>
<sequence length="61" mass="6684">MALSVRAKNFILGGSLATFAFSVFGYAFYQMSRDDFKDLDTVKVNVHQTGIKPSAPGKHDS</sequence>
<dbReference type="EMBL" id="QXFZ01001035">
    <property type="protein sequence ID" value="KAE9098504.1"/>
    <property type="molecule type" value="Genomic_DNA"/>
</dbReference>
<evidence type="ECO:0000313" key="19">
    <source>
        <dbReference type="Proteomes" id="UP000476176"/>
    </source>
</evidence>
<dbReference type="EMBL" id="QXFY01000939">
    <property type="protein sequence ID" value="KAE9332622.1"/>
    <property type="molecule type" value="Genomic_DNA"/>
</dbReference>
<dbReference type="OrthoDB" id="10018333at2759"/>